<feature type="signal peptide" evidence="2">
    <location>
        <begin position="1"/>
        <end position="26"/>
    </location>
</feature>
<feature type="region of interest" description="Disordered" evidence="1">
    <location>
        <begin position="26"/>
        <end position="49"/>
    </location>
</feature>
<dbReference type="Proteomes" id="UP000002484">
    <property type="component" value="Chromosome"/>
</dbReference>
<keyword evidence="4" id="KW-1185">Reference proteome</keyword>
<reference evidence="3 4" key="1">
    <citation type="submission" date="2010-10" db="EMBL/GenBank/DDBJ databases">
        <title>Complete sequence of Frankia sp. EuI1c.</title>
        <authorList>
            <consortium name="US DOE Joint Genome Institute"/>
            <person name="Lucas S."/>
            <person name="Copeland A."/>
            <person name="Lapidus A."/>
            <person name="Cheng J.-F."/>
            <person name="Bruce D."/>
            <person name="Goodwin L."/>
            <person name="Pitluck S."/>
            <person name="Chertkov O."/>
            <person name="Detter J.C."/>
            <person name="Han C."/>
            <person name="Tapia R."/>
            <person name="Land M."/>
            <person name="Hauser L."/>
            <person name="Jeffries C."/>
            <person name="Kyrpides N."/>
            <person name="Ivanova N."/>
            <person name="Mikhailova N."/>
            <person name="Beauchemin N."/>
            <person name="Sen A."/>
            <person name="Sur S.A."/>
            <person name="Gtari M."/>
            <person name="Wall L."/>
            <person name="Tisa L."/>
            <person name="Woyke T."/>
        </authorList>
    </citation>
    <scope>NUCLEOTIDE SEQUENCE [LARGE SCALE GENOMIC DNA]</scope>
    <source>
        <strain evidence="4">DSM 45817 / CECT 9037 / EuI1c</strain>
    </source>
</reference>
<evidence type="ECO:0000313" key="4">
    <source>
        <dbReference type="Proteomes" id="UP000002484"/>
    </source>
</evidence>
<dbReference type="HOGENOM" id="CLU_105881_1_0_11"/>
<dbReference type="PROSITE" id="PS51257">
    <property type="entry name" value="PROKAR_LIPOPROTEIN"/>
    <property type="match status" value="1"/>
</dbReference>
<evidence type="ECO:0000256" key="2">
    <source>
        <dbReference type="SAM" id="SignalP"/>
    </source>
</evidence>
<dbReference type="eggNOG" id="ENOG5032SFR">
    <property type="taxonomic scope" value="Bacteria"/>
</dbReference>
<protein>
    <recommendedName>
        <fullName evidence="5">Lipoprotein</fullName>
    </recommendedName>
</protein>
<gene>
    <name evidence="3" type="ordered locus">FraEuI1c_6469</name>
</gene>
<dbReference type="KEGG" id="fri:FraEuI1c_6469"/>
<keyword evidence="2" id="KW-0732">Signal</keyword>
<feature type="chain" id="PRO_5039615678" description="Lipoprotein" evidence="2">
    <location>
        <begin position="27"/>
        <end position="202"/>
    </location>
</feature>
<proteinExistence type="predicted"/>
<evidence type="ECO:0008006" key="5">
    <source>
        <dbReference type="Google" id="ProtNLM"/>
    </source>
</evidence>
<dbReference type="RefSeq" id="WP_013427561.1">
    <property type="nucleotide sequence ID" value="NC_014666.1"/>
</dbReference>
<feature type="compositionally biased region" description="Low complexity" evidence="1">
    <location>
        <begin position="26"/>
        <end position="40"/>
    </location>
</feature>
<dbReference type="STRING" id="298654.FraEuI1c_6469"/>
<dbReference type="EMBL" id="CP002299">
    <property type="protein sequence ID" value="ADP84448.1"/>
    <property type="molecule type" value="Genomic_DNA"/>
</dbReference>
<accession>E3J784</accession>
<dbReference type="InParanoid" id="E3J784"/>
<name>E3J784_PSEI1</name>
<evidence type="ECO:0000256" key="1">
    <source>
        <dbReference type="SAM" id="MobiDB-lite"/>
    </source>
</evidence>
<dbReference type="AlphaFoldDB" id="E3J784"/>
<evidence type="ECO:0000313" key="3">
    <source>
        <dbReference type="EMBL" id="ADP84448.1"/>
    </source>
</evidence>
<sequence length="202" mass="20835" precursor="true">MAHPRRFALAAVFVLALAGCTLPGSTASGSTSSPTSADSAQPGPLVDSTATSTVYPAHCQARDNNEEPDPTCTPGALNPAVTQATIGSTICKSGWTATIRPPTSYTNTIKREAIAAYGDYAGTAMGNYELDHLISLEIGGSPTAVANLWPEKGEHNDKDPVENAAKRAVCSGQMSLADVQQQIATNWVALGHELGVTGIPAT</sequence>
<organism evidence="3 4">
    <name type="scientific">Pseudofrankia inefficax (strain DSM 45817 / CECT 9037 / DDB 130130 / EuI1c)</name>
    <name type="common">Frankia inefficax</name>
    <dbReference type="NCBI Taxonomy" id="298654"/>
    <lineage>
        <taxon>Bacteria</taxon>
        <taxon>Bacillati</taxon>
        <taxon>Actinomycetota</taxon>
        <taxon>Actinomycetes</taxon>
        <taxon>Frankiales</taxon>
        <taxon>Frankiaceae</taxon>
        <taxon>Pseudofrankia</taxon>
    </lineage>
</organism>
<dbReference type="OrthoDB" id="163358at2"/>